<dbReference type="InterPro" id="IPR007667">
    <property type="entry name" value="Hypoxia_induced_domain"/>
</dbReference>
<evidence type="ECO:0000313" key="13">
    <source>
        <dbReference type="Proteomes" id="UP000316270"/>
    </source>
</evidence>
<dbReference type="Proteomes" id="UP000316270">
    <property type="component" value="Chromosome 2"/>
</dbReference>
<dbReference type="Gene3D" id="6.10.140.1320">
    <property type="match status" value="1"/>
</dbReference>
<dbReference type="Pfam" id="PF04588">
    <property type="entry name" value="HIG_1_N"/>
    <property type="match status" value="1"/>
</dbReference>
<evidence type="ECO:0000256" key="8">
    <source>
        <dbReference type="ARBA" id="ARBA00023136"/>
    </source>
</evidence>
<dbReference type="GO" id="GO:0031966">
    <property type="term" value="C:mitochondrial membrane"/>
    <property type="evidence" value="ECO:0007669"/>
    <property type="project" value="UniProtKB-SubCell"/>
</dbReference>
<feature type="region of interest" description="Disordered" evidence="9">
    <location>
        <begin position="144"/>
        <end position="208"/>
    </location>
</feature>
<organism evidence="12 13">
    <name type="scientific">Venturia effusa</name>
    <dbReference type="NCBI Taxonomy" id="50376"/>
    <lineage>
        <taxon>Eukaryota</taxon>
        <taxon>Fungi</taxon>
        <taxon>Dikarya</taxon>
        <taxon>Ascomycota</taxon>
        <taxon>Pezizomycotina</taxon>
        <taxon>Dothideomycetes</taxon>
        <taxon>Pleosporomycetidae</taxon>
        <taxon>Venturiales</taxon>
        <taxon>Venturiaceae</taxon>
        <taxon>Venturia</taxon>
    </lineage>
</organism>
<evidence type="ECO:0000256" key="5">
    <source>
        <dbReference type="ARBA" id="ARBA00022692"/>
    </source>
</evidence>
<protein>
    <recommendedName>
        <fullName evidence="11">HIG1 domain-containing protein</fullName>
    </recommendedName>
</protein>
<keyword evidence="5 10" id="KW-0812">Transmembrane</keyword>
<feature type="transmembrane region" description="Helical" evidence="10">
    <location>
        <begin position="93"/>
        <end position="110"/>
    </location>
</feature>
<dbReference type="GO" id="GO:0097250">
    <property type="term" value="P:mitochondrial respirasome assembly"/>
    <property type="evidence" value="ECO:0007669"/>
    <property type="project" value="TreeGrafter"/>
</dbReference>
<dbReference type="EMBL" id="CP042186">
    <property type="protein sequence ID" value="QDS69035.1"/>
    <property type="molecule type" value="Genomic_DNA"/>
</dbReference>
<sequence length="208" mass="24048">MSTPVPSSFDEDEYVQHLQSPRPAAGHGGTIDPKPHSSDFHSESRLQIITRRLKEEPLVPLGCILTVFALLGATKAMRRNDHATANKMFRRRIYAQGFTIAALVVGSSYWKGDREKRKEFDKVEGERRRVEKRERWLKELEARDEEDKALRREAERRGARRAERREEIERKEVEKKEVERKELEGEASESPVKPVTEAAKDLSWGKGK</sequence>
<dbReference type="PANTHER" id="PTHR12297">
    <property type="entry name" value="HYPOXIA-INDUCBILE GENE 1 HIG1 -RELATED"/>
    <property type="match status" value="1"/>
</dbReference>
<evidence type="ECO:0000256" key="4">
    <source>
        <dbReference type="ARBA" id="ARBA00011565"/>
    </source>
</evidence>
<comment type="function">
    <text evidence="1">Cytochrome c oxidase subunit which plays a role in assembly of respiratory supercomplexes.</text>
</comment>
<feature type="transmembrane region" description="Helical" evidence="10">
    <location>
        <begin position="57"/>
        <end position="73"/>
    </location>
</feature>
<dbReference type="PANTHER" id="PTHR12297:SF3">
    <property type="entry name" value="HIG1 DOMAIN FAMILY MEMBER 1A"/>
    <property type="match status" value="1"/>
</dbReference>
<feature type="compositionally biased region" description="Basic and acidic residues" evidence="9">
    <location>
        <begin position="144"/>
        <end position="184"/>
    </location>
</feature>
<keyword evidence="6 10" id="KW-1133">Transmembrane helix</keyword>
<evidence type="ECO:0000256" key="6">
    <source>
        <dbReference type="ARBA" id="ARBA00022989"/>
    </source>
</evidence>
<evidence type="ECO:0000256" key="10">
    <source>
        <dbReference type="SAM" id="Phobius"/>
    </source>
</evidence>
<evidence type="ECO:0000256" key="2">
    <source>
        <dbReference type="ARBA" id="ARBA00004325"/>
    </source>
</evidence>
<comment type="subcellular location">
    <subcellularLocation>
        <location evidence="2">Mitochondrion membrane</location>
    </subcellularLocation>
</comment>
<feature type="region of interest" description="Disordered" evidence="9">
    <location>
        <begin position="20"/>
        <end position="42"/>
    </location>
</feature>
<accession>A0A517L078</accession>
<keyword evidence="8 10" id="KW-0472">Membrane</keyword>
<comment type="subunit">
    <text evidence="4">Associates with the respiratory chain complex III/complex IV supercomplex.</text>
</comment>
<evidence type="ECO:0000256" key="3">
    <source>
        <dbReference type="ARBA" id="ARBA00009366"/>
    </source>
</evidence>
<dbReference type="OrthoDB" id="6604018at2759"/>
<gene>
    <name evidence="12" type="ORF">FKW77_009697</name>
</gene>
<name>A0A517L078_9PEZI</name>
<feature type="domain" description="HIG1" evidence="11">
    <location>
        <begin position="30"/>
        <end position="121"/>
    </location>
</feature>
<comment type="similarity">
    <text evidence="3">Belongs to the RCF1 family.</text>
</comment>
<feature type="compositionally biased region" description="Basic and acidic residues" evidence="9">
    <location>
        <begin position="33"/>
        <end position="42"/>
    </location>
</feature>
<proteinExistence type="inferred from homology"/>
<dbReference type="AlphaFoldDB" id="A0A517L078"/>
<evidence type="ECO:0000256" key="1">
    <source>
        <dbReference type="ARBA" id="ARBA00002584"/>
    </source>
</evidence>
<dbReference type="InterPro" id="IPR050355">
    <property type="entry name" value="RCF1"/>
</dbReference>
<keyword evidence="7" id="KW-0496">Mitochondrion</keyword>
<dbReference type="STRING" id="50376.A0A517L078"/>
<evidence type="ECO:0000313" key="12">
    <source>
        <dbReference type="EMBL" id="QDS69035.1"/>
    </source>
</evidence>
<dbReference type="PROSITE" id="PS51503">
    <property type="entry name" value="HIG1"/>
    <property type="match status" value="1"/>
</dbReference>
<reference evidence="12 13" key="1">
    <citation type="submission" date="2019-07" db="EMBL/GenBank/DDBJ databases">
        <title>Finished genome of Venturia effusa.</title>
        <authorList>
            <person name="Young C.A."/>
            <person name="Cox M.P."/>
            <person name="Ganley A.R.D."/>
            <person name="David W.J."/>
        </authorList>
    </citation>
    <scope>NUCLEOTIDE SEQUENCE [LARGE SCALE GENOMIC DNA]</scope>
    <source>
        <strain evidence="13">albino</strain>
    </source>
</reference>
<keyword evidence="13" id="KW-1185">Reference proteome</keyword>
<evidence type="ECO:0000259" key="11">
    <source>
        <dbReference type="PROSITE" id="PS51503"/>
    </source>
</evidence>
<evidence type="ECO:0000256" key="9">
    <source>
        <dbReference type="SAM" id="MobiDB-lite"/>
    </source>
</evidence>
<evidence type="ECO:0000256" key="7">
    <source>
        <dbReference type="ARBA" id="ARBA00023128"/>
    </source>
</evidence>